<proteinExistence type="predicted"/>
<sequence length="452" mass="51671">MEENGFLPTIHFRSKNSLPELPEHTFSLSTDQRSRLYSIDWQQKSKNQLYGKYSKWNKKNIQDEDDIQEYERPAKRLSLSNSTASKFSQYRQNAEDNYIENSNLSGNNQKGPFQRSMSSFMFGNKSVESSSSTKKKFIPHNLALDIDDDILPQSGNCGSFQRSLTDSLFGMRSVEHSNSTSIECNNTLKNVQTKTQRRSDLVVKIAGPIEFLPTDYVITIKKHNDIRALATRSELAKFDDITLNNVMKRYRNNISSGSKPSESPKNIEITKEEWVAMMRTLDLSDDYSQSTMKILQQWQDIKTKVSITVGKIIKLGLNKKLIDYYQGKIQAIIHEKVLRVYGQQFQFGTILVLKNVFAKILSKQSSAVSHVTSVDLPNEGVNTGNSDKNDLTINKKSSESDTSTKINESQMKIRPMSDEDPETNNFMIFNMDDSEDISWMLDDLEEVVSIDY</sequence>
<name>A0ABN7UMT4_GIGMA</name>
<dbReference type="Proteomes" id="UP000789901">
    <property type="component" value="Unassembled WGS sequence"/>
</dbReference>
<keyword evidence="3" id="KW-1185">Reference proteome</keyword>
<evidence type="ECO:0000256" key="1">
    <source>
        <dbReference type="SAM" id="MobiDB-lite"/>
    </source>
</evidence>
<feature type="region of interest" description="Disordered" evidence="1">
    <location>
        <begin position="377"/>
        <end position="419"/>
    </location>
</feature>
<gene>
    <name evidence="2" type="ORF">GMARGA_LOCUS8556</name>
</gene>
<evidence type="ECO:0000313" key="3">
    <source>
        <dbReference type="Proteomes" id="UP000789901"/>
    </source>
</evidence>
<protein>
    <submittedName>
        <fullName evidence="2">46467_t:CDS:1</fullName>
    </submittedName>
</protein>
<evidence type="ECO:0000313" key="2">
    <source>
        <dbReference type="EMBL" id="CAG8635403.1"/>
    </source>
</evidence>
<organism evidence="2 3">
    <name type="scientific">Gigaspora margarita</name>
    <dbReference type="NCBI Taxonomy" id="4874"/>
    <lineage>
        <taxon>Eukaryota</taxon>
        <taxon>Fungi</taxon>
        <taxon>Fungi incertae sedis</taxon>
        <taxon>Mucoromycota</taxon>
        <taxon>Glomeromycotina</taxon>
        <taxon>Glomeromycetes</taxon>
        <taxon>Diversisporales</taxon>
        <taxon>Gigasporaceae</taxon>
        <taxon>Gigaspora</taxon>
    </lineage>
</organism>
<reference evidence="2 3" key="1">
    <citation type="submission" date="2021-06" db="EMBL/GenBank/DDBJ databases">
        <authorList>
            <person name="Kallberg Y."/>
            <person name="Tangrot J."/>
            <person name="Rosling A."/>
        </authorList>
    </citation>
    <scope>NUCLEOTIDE SEQUENCE [LARGE SCALE GENOMIC DNA]</scope>
    <source>
        <strain evidence="2 3">120-4 pot B 10/14</strain>
    </source>
</reference>
<comment type="caution">
    <text evidence="2">The sequence shown here is derived from an EMBL/GenBank/DDBJ whole genome shotgun (WGS) entry which is preliminary data.</text>
</comment>
<accession>A0ABN7UMT4</accession>
<feature type="compositionally biased region" description="Polar residues" evidence="1">
    <location>
        <begin position="380"/>
        <end position="410"/>
    </location>
</feature>
<dbReference type="EMBL" id="CAJVQB010004423">
    <property type="protein sequence ID" value="CAG8635403.1"/>
    <property type="molecule type" value="Genomic_DNA"/>
</dbReference>